<dbReference type="OrthoDB" id="8451584at2"/>
<keyword evidence="2" id="KW-1185">Reference proteome</keyword>
<dbReference type="Proteomes" id="UP000233491">
    <property type="component" value="Unassembled WGS sequence"/>
</dbReference>
<gene>
    <name evidence="1" type="ORF">CXZ10_13085</name>
</gene>
<accession>A0A1I4WD28</accession>
<comment type="caution">
    <text evidence="1">The sequence shown here is derived from an EMBL/GenBank/DDBJ whole genome shotgun (WGS) entry which is preliminary data.</text>
</comment>
<evidence type="ECO:0000313" key="1">
    <source>
        <dbReference type="EMBL" id="PKR89032.1"/>
    </source>
</evidence>
<evidence type="ECO:0000313" key="2">
    <source>
        <dbReference type="Proteomes" id="UP000233491"/>
    </source>
</evidence>
<dbReference type="AlphaFoldDB" id="A0A1I4WD28"/>
<dbReference type="RefSeq" id="WP_101289776.1">
    <property type="nucleotide sequence ID" value="NZ_FOUQ01000016.1"/>
</dbReference>
<reference evidence="1 2" key="1">
    <citation type="submission" date="2017-12" db="EMBL/GenBank/DDBJ databases">
        <title>Anaerobic carbon monoxide metabolism by Pleomorphomonas carboxyditropha sp. nov., a new mesophilic hydrogenogenic carboxidotroph.</title>
        <authorList>
            <person name="Esquivel-Elizondo S."/>
            <person name="Krajmalnik-Brown R."/>
        </authorList>
    </citation>
    <scope>NUCLEOTIDE SEQUENCE [LARGE SCALE GENOMIC DNA]</scope>
    <source>
        <strain evidence="1 2">R5-392</strain>
    </source>
</reference>
<dbReference type="EMBL" id="PJNW01000009">
    <property type="protein sequence ID" value="PKR89032.1"/>
    <property type="molecule type" value="Genomic_DNA"/>
</dbReference>
<protein>
    <submittedName>
        <fullName evidence="1">DUF3563 domain-containing protein</fullName>
    </submittedName>
</protein>
<sequence length="50" mass="5919">MFATLKRAAKALRVPTKEEMELAYIYEAGDRYDLEARERNLARRNRNLGF</sequence>
<organism evidence="1 2">
    <name type="scientific">Pleomorphomonas diazotrophica</name>
    <dbReference type="NCBI Taxonomy" id="1166257"/>
    <lineage>
        <taxon>Bacteria</taxon>
        <taxon>Pseudomonadati</taxon>
        <taxon>Pseudomonadota</taxon>
        <taxon>Alphaproteobacteria</taxon>
        <taxon>Hyphomicrobiales</taxon>
        <taxon>Pleomorphomonadaceae</taxon>
        <taxon>Pleomorphomonas</taxon>
    </lineage>
</organism>
<proteinExistence type="predicted"/>
<name>A0A1I4WD28_9HYPH</name>